<protein>
    <submittedName>
        <fullName evidence="1">Uncharacterized protein</fullName>
    </submittedName>
</protein>
<organism evidence="1 2">
    <name type="scientific">Polyporus arcularius HHB13444</name>
    <dbReference type="NCBI Taxonomy" id="1314778"/>
    <lineage>
        <taxon>Eukaryota</taxon>
        <taxon>Fungi</taxon>
        <taxon>Dikarya</taxon>
        <taxon>Basidiomycota</taxon>
        <taxon>Agaricomycotina</taxon>
        <taxon>Agaricomycetes</taxon>
        <taxon>Polyporales</taxon>
        <taxon>Polyporaceae</taxon>
        <taxon>Polyporus</taxon>
    </lineage>
</organism>
<sequence>MAGQYFPDAHPALENPLAQYTCFFGPWRMNVEQPVLFLTWYGDAFLIDGECVRRCRTAEVNSTHDFCGKDRPMPGSRTLSLVDSEEPVPKSILSPTLFFVSFITPVPSRFQLEKQDTHPCGALELFVIMTTPGMMSAGRTWSLDQVREVRRKVGPCPRDVRSWLQDSLKFNHDVLAALLSLSTPESFIELARPAPAPSSIISNALIAVWRAGNVDPSVLLQDSAIIVAFKPRQSRRR</sequence>
<dbReference type="AlphaFoldDB" id="A0A5C3PW23"/>
<dbReference type="InParanoid" id="A0A5C3PW23"/>
<keyword evidence="2" id="KW-1185">Reference proteome</keyword>
<name>A0A5C3PW23_9APHY</name>
<evidence type="ECO:0000313" key="1">
    <source>
        <dbReference type="EMBL" id="TFK92078.1"/>
    </source>
</evidence>
<dbReference type="EMBL" id="ML211006">
    <property type="protein sequence ID" value="TFK92078.1"/>
    <property type="molecule type" value="Genomic_DNA"/>
</dbReference>
<accession>A0A5C3PW23</accession>
<reference evidence="1 2" key="1">
    <citation type="journal article" date="2019" name="Nat. Ecol. Evol.">
        <title>Megaphylogeny resolves global patterns of mushroom evolution.</title>
        <authorList>
            <person name="Varga T."/>
            <person name="Krizsan K."/>
            <person name="Foldi C."/>
            <person name="Dima B."/>
            <person name="Sanchez-Garcia M."/>
            <person name="Sanchez-Ramirez S."/>
            <person name="Szollosi G.J."/>
            <person name="Szarkandi J.G."/>
            <person name="Papp V."/>
            <person name="Albert L."/>
            <person name="Andreopoulos W."/>
            <person name="Angelini C."/>
            <person name="Antonin V."/>
            <person name="Barry K.W."/>
            <person name="Bougher N.L."/>
            <person name="Buchanan P."/>
            <person name="Buyck B."/>
            <person name="Bense V."/>
            <person name="Catcheside P."/>
            <person name="Chovatia M."/>
            <person name="Cooper J."/>
            <person name="Damon W."/>
            <person name="Desjardin D."/>
            <person name="Finy P."/>
            <person name="Geml J."/>
            <person name="Haridas S."/>
            <person name="Hughes K."/>
            <person name="Justo A."/>
            <person name="Karasinski D."/>
            <person name="Kautmanova I."/>
            <person name="Kiss B."/>
            <person name="Kocsube S."/>
            <person name="Kotiranta H."/>
            <person name="LaButti K.M."/>
            <person name="Lechner B.E."/>
            <person name="Liimatainen K."/>
            <person name="Lipzen A."/>
            <person name="Lukacs Z."/>
            <person name="Mihaltcheva S."/>
            <person name="Morgado L.N."/>
            <person name="Niskanen T."/>
            <person name="Noordeloos M.E."/>
            <person name="Ohm R.A."/>
            <person name="Ortiz-Santana B."/>
            <person name="Ovrebo C."/>
            <person name="Racz N."/>
            <person name="Riley R."/>
            <person name="Savchenko A."/>
            <person name="Shiryaev A."/>
            <person name="Soop K."/>
            <person name="Spirin V."/>
            <person name="Szebenyi C."/>
            <person name="Tomsovsky M."/>
            <person name="Tulloss R.E."/>
            <person name="Uehling J."/>
            <person name="Grigoriev I.V."/>
            <person name="Vagvolgyi C."/>
            <person name="Papp T."/>
            <person name="Martin F.M."/>
            <person name="Miettinen O."/>
            <person name="Hibbett D.S."/>
            <person name="Nagy L.G."/>
        </authorList>
    </citation>
    <scope>NUCLEOTIDE SEQUENCE [LARGE SCALE GENOMIC DNA]</scope>
    <source>
        <strain evidence="1 2">HHB13444</strain>
    </source>
</reference>
<proteinExistence type="predicted"/>
<dbReference type="Proteomes" id="UP000308197">
    <property type="component" value="Unassembled WGS sequence"/>
</dbReference>
<gene>
    <name evidence="1" type="ORF">K466DRAFT_266802</name>
</gene>
<evidence type="ECO:0000313" key="2">
    <source>
        <dbReference type="Proteomes" id="UP000308197"/>
    </source>
</evidence>